<evidence type="ECO:0000313" key="1">
    <source>
        <dbReference type="EMBL" id="OBS71925.1"/>
    </source>
</evidence>
<dbReference type="AlphaFoldDB" id="A0A1A6H286"/>
<evidence type="ECO:0008006" key="3">
    <source>
        <dbReference type="Google" id="ProtNLM"/>
    </source>
</evidence>
<protein>
    <recommendedName>
        <fullName evidence="3">G-protein coupled receptors family 1 profile domain-containing protein</fullName>
    </recommendedName>
</protein>
<evidence type="ECO:0000313" key="2">
    <source>
        <dbReference type="Proteomes" id="UP000092124"/>
    </source>
</evidence>
<sequence length="63" mass="7021">MYFFLSNLSFVDICFTSTTVPKMLDSSVSPHHPSSSLALLLLLDLAHNPSRLLLLRHRPPATT</sequence>
<feature type="non-terminal residue" evidence="1">
    <location>
        <position position="63"/>
    </location>
</feature>
<keyword evidence="2" id="KW-1185">Reference proteome</keyword>
<reference evidence="1 2" key="1">
    <citation type="submission" date="2016-06" db="EMBL/GenBank/DDBJ databases">
        <title>The Draft Genome Sequence and Annotation of the Desert Woodrat Neotoma lepida.</title>
        <authorList>
            <person name="Campbell M."/>
            <person name="Oakeson K.F."/>
            <person name="Yandell M."/>
            <person name="Halpert J.R."/>
            <person name="Dearing D."/>
        </authorList>
    </citation>
    <scope>NUCLEOTIDE SEQUENCE [LARGE SCALE GENOMIC DNA]</scope>
    <source>
        <strain evidence="1">417</strain>
        <tissue evidence="1">Liver</tissue>
    </source>
</reference>
<organism evidence="1 2">
    <name type="scientific">Neotoma lepida</name>
    <name type="common">Desert woodrat</name>
    <dbReference type="NCBI Taxonomy" id="56216"/>
    <lineage>
        <taxon>Eukaryota</taxon>
        <taxon>Metazoa</taxon>
        <taxon>Chordata</taxon>
        <taxon>Craniata</taxon>
        <taxon>Vertebrata</taxon>
        <taxon>Euteleostomi</taxon>
        <taxon>Mammalia</taxon>
        <taxon>Eutheria</taxon>
        <taxon>Euarchontoglires</taxon>
        <taxon>Glires</taxon>
        <taxon>Rodentia</taxon>
        <taxon>Myomorpha</taxon>
        <taxon>Muroidea</taxon>
        <taxon>Cricetidae</taxon>
        <taxon>Neotominae</taxon>
        <taxon>Neotoma</taxon>
    </lineage>
</organism>
<proteinExistence type="predicted"/>
<gene>
    <name evidence="1" type="ORF">A6R68_13498</name>
</gene>
<comment type="caution">
    <text evidence="1">The sequence shown here is derived from an EMBL/GenBank/DDBJ whole genome shotgun (WGS) entry which is preliminary data.</text>
</comment>
<accession>A0A1A6H286</accession>
<dbReference type="Proteomes" id="UP000092124">
    <property type="component" value="Unassembled WGS sequence"/>
</dbReference>
<dbReference type="SUPFAM" id="SSF81321">
    <property type="entry name" value="Family A G protein-coupled receptor-like"/>
    <property type="match status" value="1"/>
</dbReference>
<name>A0A1A6H286_NEOLE</name>
<dbReference type="EMBL" id="LZPO01055306">
    <property type="protein sequence ID" value="OBS71925.1"/>
    <property type="molecule type" value="Genomic_DNA"/>
</dbReference>